<protein>
    <submittedName>
        <fullName evidence="1">Uncharacterized protein</fullName>
    </submittedName>
</protein>
<proteinExistence type="predicted"/>
<sequence length="57" mass="6508">MYNIKTSITISIAEQVDVSAKSEIALVVRHHKKTPPLNNFRGRVFLIIGKVFTLHFQ</sequence>
<gene>
    <name evidence="1" type="ORF">BPO_0265</name>
</gene>
<keyword evidence="2" id="KW-1185">Reference proteome</keyword>
<dbReference type="KEGG" id="bpor:BPO_0265"/>
<reference evidence="1" key="1">
    <citation type="submission" date="2023-10" db="EMBL/GenBank/DDBJ databases">
        <title>Characterization and whole genome sequencing of a novel strain of Bergeyella porcorum QD2021 isolated from pig.</title>
        <authorList>
            <person name="Liu G."/>
            <person name="Chen C."/>
            <person name="Han X."/>
        </authorList>
    </citation>
    <scope>NUCLEOTIDE SEQUENCE</scope>
    <source>
        <strain evidence="1">QD2021</strain>
    </source>
</reference>
<accession>A0AAU0F2E7</accession>
<dbReference type="AlphaFoldDB" id="A0AAU0F2E7"/>
<dbReference type="Proteomes" id="UP001432059">
    <property type="component" value="Chromosome"/>
</dbReference>
<evidence type="ECO:0000313" key="2">
    <source>
        <dbReference type="Proteomes" id="UP001432059"/>
    </source>
</evidence>
<dbReference type="EMBL" id="CP136426">
    <property type="protein sequence ID" value="WOC50912.1"/>
    <property type="molecule type" value="Genomic_DNA"/>
</dbReference>
<evidence type="ECO:0000313" key="1">
    <source>
        <dbReference type="EMBL" id="WOC50912.1"/>
    </source>
</evidence>
<name>A0AAU0F2E7_9FLAO</name>
<organism evidence="1 2">
    <name type="scientific">Bergeyella porcorum</name>
    <dbReference type="NCBI Taxonomy" id="1735111"/>
    <lineage>
        <taxon>Bacteria</taxon>
        <taxon>Pseudomonadati</taxon>
        <taxon>Bacteroidota</taxon>
        <taxon>Flavobacteriia</taxon>
        <taxon>Flavobacteriales</taxon>
        <taxon>Weeksellaceae</taxon>
        <taxon>Bergeyella</taxon>
    </lineage>
</organism>